<keyword evidence="2" id="KW-1185">Reference proteome</keyword>
<name>A0A926NNQ5_9BACI</name>
<gene>
    <name evidence="1" type="ORF">IC621_24175</name>
</gene>
<evidence type="ECO:0000313" key="1">
    <source>
        <dbReference type="EMBL" id="MBD1383288.1"/>
    </source>
</evidence>
<proteinExistence type="predicted"/>
<dbReference type="Proteomes" id="UP000626844">
    <property type="component" value="Unassembled WGS sequence"/>
</dbReference>
<comment type="caution">
    <text evidence="1">The sequence shown here is derived from an EMBL/GenBank/DDBJ whole genome shotgun (WGS) entry which is preliminary data.</text>
</comment>
<dbReference type="AlphaFoldDB" id="A0A926NNQ5"/>
<accession>A0A926NNQ5</accession>
<sequence length="87" mass="9828">MGEKEKVQMIKELSESIIRLMLKDGYQKNQAGLASAVELLARCVYDMSVVYQKKDENLEESLKGTIAKMQIAYNSIELNDKKIEDAG</sequence>
<protein>
    <submittedName>
        <fullName evidence="1">Uncharacterized protein</fullName>
    </submittedName>
</protein>
<evidence type="ECO:0000313" key="2">
    <source>
        <dbReference type="Proteomes" id="UP000626844"/>
    </source>
</evidence>
<dbReference type="EMBL" id="JACXAI010000050">
    <property type="protein sequence ID" value="MBD1383288.1"/>
    <property type="molecule type" value="Genomic_DNA"/>
</dbReference>
<dbReference type="RefSeq" id="WP_191162316.1">
    <property type="nucleotide sequence ID" value="NZ_JACXAI010000050.1"/>
</dbReference>
<reference evidence="1" key="1">
    <citation type="submission" date="2020-09" db="EMBL/GenBank/DDBJ databases">
        <title>A novel bacterium of genus Bacillus, isolated from South China Sea.</title>
        <authorList>
            <person name="Huang H."/>
            <person name="Mo K."/>
            <person name="Hu Y."/>
        </authorList>
    </citation>
    <scope>NUCLEOTIDE SEQUENCE</scope>
    <source>
        <strain evidence="1">IB182487</strain>
    </source>
</reference>
<organism evidence="1 2">
    <name type="scientific">Metabacillus arenae</name>
    <dbReference type="NCBI Taxonomy" id="2771434"/>
    <lineage>
        <taxon>Bacteria</taxon>
        <taxon>Bacillati</taxon>
        <taxon>Bacillota</taxon>
        <taxon>Bacilli</taxon>
        <taxon>Bacillales</taxon>
        <taxon>Bacillaceae</taxon>
        <taxon>Metabacillus</taxon>
    </lineage>
</organism>